<evidence type="ECO:0000256" key="2">
    <source>
        <dbReference type="ARBA" id="ARBA00022517"/>
    </source>
</evidence>
<dbReference type="RefSeq" id="WP_092220524.1">
    <property type="nucleotide sequence ID" value="NZ_FNJI01000006.1"/>
</dbReference>
<gene>
    <name evidence="5" type="primary">rimM</name>
    <name evidence="8" type="ORF">SAMN05660330_01063</name>
</gene>
<keyword evidence="3 5" id="KW-0698">rRNA processing</keyword>
<dbReference type="InterPro" id="IPR002676">
    <property type="entry name" value="RimM_N"/>
</dbReference>
<dbReference type="GO" id="GO:0005840">
    <property type="term" value="C:ribosome"/>
    <property type="evidence" value="ECO:0007669"/>
    <property type="project" value="InterPro"/>
</dbReference>
<feature type="domain" description="Ribosome maturation factor RimM PRC barrel" evidence="7">
    <location>
        <begin position="109"/>
        <end position="174"/>
    </location>
</feature>
<dbReference type="HAMAP" id="MF_00014">
    <property type="entry name" value="Ribosome_mat_RimM"/>
    <property type="match status" value="1"/>
</dbReference>
<dbReference type="GO" id="GO:0005737">
    <property type="term" value="C:cytoplasm"/>
    <property type="evidence" value="ECO:0007669"/>
    <property type="project" value="UniProtKB-SubCell"/>
</dbReference>
<proteinExistence type="inferred from homology"/>
<dbReference type="PANTHER" id="PTHR33692">
    <property type="entry name" value="RIBOSOME MATURATION FACTOR RIMM"/>
    <property type="match status" value="1"/>
</dbReference>
<protein>
    <recommendedName>
        <fullName evidence="5">Ribosome maturation factor RimM</fullName>
    </recommendedName>
</protein>
<sequence>MGENFRYPEDTHLLIGKIAKPHGLKGELKVVSFSGQPERIADYPELVLVNRDGRLSVPLKLASCRPQGKNVVIGLEGISDRQGAEETVGAGVLVAKKDLPEPEAGEFYWHQYVGKNITDRDGNYLGKVVSLFNNGAQDVIVASDGNDEFFVPVTREIVVSVSEECLIIDPPEGLIEINRTSL</sequence>
<evidence type="ECO:0000259" key="7">
    <source>
        <dbReference type="Pfam" id="PF24986"/>
    </source>
</evidence>
<comment type="similarity">
    <text evidence="5">Belongs to the RimM family.</text>
</comment>
<dbReference type="SUPFAM" id="SSF50447">
    <property type="entry name" value="Translation proteins"/>
    <property type="match status" value="1"/>
</dbReference>
<reference evidence="8 9" key="1">
    <citation type="submission" date="2016-10" db="EMBL/GenBank/DDBJ databases">
        <authorList>
            <person name="de Groot N.N."/>
        </authorList>
    </citation>
    <scope>NUCLEOTIDE SEQUENCE [LARGE SCALE GENOMIC DNA]</scope>
    <source>
        <strain evidence="8 9">DSM 12130</strain>
    </source>
</reference>
<accession>A0A1H0MII5</accession>
<dbReference type="InterPro" id="IPR011961">
    <property type="entry name" value="RimM"/>
</dbReference>
<name>A0A1H0MII5_9BACT</name>
<keyword evidence="2 5" id="KW-0690">Ribosome biogenesis</keyword>
<dbReference type="InterPro" id="IPR056792">
    <property type="entry name" value="PRC_RimM"/>
</dbReference>
<dbReference type="InterPro" id="IPR036976">
    <property type="entry name" value="RimM_N_sf"/>
</dbReference>
<dbReference type="GO" id="GO:0006364">
    <property type="term" value="P:rRNA processing"/>
    <property type="evidence" value="ECO:0007669"/>
    <property type="project" value="UniProtKB-UniRule"/>
</dbReference>
<comment type="domain">
    <text evidence="5">The PRC barrel domain binds ribosomal protein uS19.</text>
</comment>
<dbReference type="STRING" id="91360.SAMN05660330_01063"/>
<comment type="subcellular location">
    <subcellularLocation>
        <location evidence="5">Cytoplasm</location>
    </subcellularLocation>
</comment>
<dbReference type="GO" id="GO:0043022">
    <property type="term" value="F:ribosome binding"/>
    <property type="evidence" value="ECO:0007669"/>
    <property type="project" value="InterPro"/>
</dbReference>
<evidence type="ECO:0000256" key="3">
    <source>
        <dbReference type="ARBA" id="ARBA00022552"/>
    </source>
</evidence>
<keyword evidence="9" id="KW-1185">Reference proteome</keyword>
<evidence type="ECO:0000256" key="4">
    <source>
        <dbReference type="ARBA" id="ARBA00023186"/>
    </source>
</evidence>
<comment type="subunit">
    <text evidence="5">Binds ribosomal protein uS19.</text>
</comment>
<dbReference type="NCBIfam" id="TIGR02273">
    <property type="entry name" value="16S_RimM"/>
    <property type="match status" value="1"/>
</dbReference>
<dbReference type="GO" id="GO:0042274">
    <property type="term" value="P:ribosomal small subunit biogenesis"/>
    <property type="evidence" value="ECO:0007669"/>
    <property type="project" value="UniProtKB-UniRule"/>
</dbReference>
<dbReference type="EMBL" id="FNJI01000006">
    <property type="protein sequence ID" value="SDO80174.1"/>
    <property type="molecule type" value="Genomic_DNA"/>
</dbReference>
<dbReference type="PANTHER" id="PTHR33692:SF1">
    <property type="entry name" value="RIBOSOME MATURATION FACTOR RIMM"/>
    <property type="match status" value="1"/>
</dbReference>
<keyword evidence="4 5" id="KW-0143">Chaperone</keyword>
<dbReference type="InterPro" id="IPR009000">
    <property type="entry name" value="Transl_B-barrel_sf"/>
</dbReference>
<dbReference type="Gene3D" id="2.30.30.240">
    <property type="entry name" value="PRC-barrel domain"/>
    <property type="match status" value="1"/>
</dbReference>
<evidence type="ECO:0000256" key="5">
    <source>
        <dbReference type="HAMAP-Rule" id="MF_00014"/>
    </source>
</evidence>
<evidence type="ECO:0000313" key="8">
    <source>
        <dbReference type="EMBL" id="SDO80174.1"/>
    </source>
</evidence>
<dbReference type="OrthoDB" id="9783509at2"/>
<organism evidence="8 9">
    <name type="scientific">Desulforhopalus singaporensis</name>
    <dbReference type="NCBI Taxonomy" id="91360"/>
    <lineage>
        <taxon>Bacteria</taxon>
        <taxon>Pseudomonadati</taxon>
        <taxon>Thermodesulfobacteriota</taxon>
        <taxon>Desulfobulbia</taxon>
        <taxon>Desulfobulbales</taxon>
        <taxon>Desulfocapsaceae</taxon>
        <taxon>Desulforhopalus</taxon>
    </lineage>
</organism>
<feature type="domain" description="RimM N-terminal" evidence="6">
    <location>
        <begin position="15"/>
        <end position="97"/>
    </location>
</feature>
<keyword evidence="1 5" id="KW-0963">Cytoplasm</keyword>
<dbReference type="Gene3D" id="2.40.30.60">
    <property type="entry name" value="RimM"/>
    <property type="match status" value="1"/>
</dbReference>
<dbReference type="AlphaFoldDB" id="A0A1H0MII5"/>
<dbReference type="InterPro" id="IPR011033">
    <property type="entry name" value="PRC_barrel-like_sf"/>
</dbReference>
<evidence type="ECO:0000256" key="1">
    <source>
        <dbReference type="ARBA" id="ARBA00022490"/>
    </source>
</evidence>
<dbReference type="Pfam" id="PF24986">
    <property type="entry name" value="PRC_RimM"/>
    <property type="match status" value="1"/>
</dbReference>
<dbReference type="Pfam" id="PF01782">
    <property type="entry name" value="RimM"/>
    <property type="match status" value="1"/>
</dbReference>
<dbReference type="SUPFAM" id="SSF50346">
    <property type="entry name" value="PRC-barrel domain"/>
    <property type="match status" value="1"/>
</dbReference>
<dbReference type="Proteomes" id="UP000199073">
    <property type="component" value="Unassembled WGS sequence"/>
</dbReference>
<evidence type="ECO:0000313" key="9">
    <source>
        <dbReference type="Proteomes" id="UP000199073"/>
    </source>
</evidence>
<comment type="function">
    <text evidence="5">An accessory protein needed during the final step in the assembly of 30S ribosomal subunit, possibly for assembly of the head region. Essential for efficient processing of 16S rRNA. May be needed both before and after RbfA during the maturation of 16S rRNA. It has affinity for free ribosomal 30S subunits but not for 70S ribosomes.</text>
</comment>
<evidence type="ECO:0000259" key="6">
    <source>
        <dbReference type="Pfam" id="PF01782"/>
    </source>
</evidence>